<dbReference type="RefSeq" id="XP_009047928.1">
    <property type="nucleotide sequence ID" value="XM_009049680.1"/>
</dbReference>
<protein>
    <recommendedName>
        <fullName evidence="12">ABC transporter domain-containing protein</fullName>
    </recommendedName>
</protein>
<feature type="transmembrane region" description="Helical" evidence="11">
    <location>
        <begin position="1640"/>
        <end position="1665"/>
    </location>
</feature>
<keyword evidence="5" id="KW-0677">Repeat</keyword>
<keyword evidence="4 11" id="KW-0812">Transmembrane</keyword>
<feature type="transmembrane region" description="Helical" evidence="11">
    <location>
        <begin position="678"/>
        <end position="700"/>
    </location>
</feature>
<dbReference type="InterPro" id="IPR056264">
    <property type="entry name" value="R2_ABCA1-4-like"/>
</dbReference>
<evidence type="ECO:0000256" key="4">
    <source>
        <dbReference type="ARBA" id="ARBA00022692"/>
    </source>
</evidence>
<reference evidence="13 14" key="1">
    <citation type="journal article" date="2013" name="Nature">
        <title>Insights into bilaterian evolution from three spiralian genomes.</title>
        <authorList>
            <person name="Simakov O."/>
            <person name="Marletaz F."/>
            <person name="Cho S.J."/>
            <person name="Edsinger-Gonzales E."/>
            <person name="Havlak P."/>
            <person name="Hellsten U."/>
            <person name="Kuo D.H."/>
            <person name="Larsson T."/>
            <person name="Lv J."/>
            <person name="Arendt D."/>
            <person name="Savage R."/>
            <person name="Osoegawa K."/>
            <person name="de Jong P."/>
            <person name="Grimwood J."/>
            <person name="Chapman J.A."/>
            <person name="Shapiro H."/>
            <person name="Aerts A."/>
            <person name="Otillar R.P."/>
            <person name="Terry A.Y."/>
            <person name="Boore J.L."/>
            <person name="Grigoriev I.V."/>
            <person name="Lindberg D.R."/>
            <person name="Seaver E.C."/>
            <person name="Weisblat D.A."/>
            <person name="Putnam N.H."/>
            <person name="Rokhsar D.S."/>
        </authorList>
    </citation>
    <scope>NUCLEOTIDE SEQUENCE [LARGE SCALE GENOMIC DNA]</scope>
</reference>
<dbReference type="InterPro" id="IPR003593">
    <property type="entry name" value="AAA+_ATPase"/>
</dbReference>
<name>V4ABB8_LOTGI</name>
<dbReference type="Pfam" id="PF12698">
    <property type="entry name" value="ABC2_membrane_3"/>
    <property type="match status" value="2"/>
</dbReference>
<keyword evidence="8 11" id="KW-1133">Transmembrane helix</keyword>
<feature type="transmembrane region" description="Helical" evidence="11">
    <location>
        <begin position="739"/>
        <end position="760"/>
    </location>
</feature>
<evidence type="ECO:0000256" key="1">
    <source>
        <dbReference type="ARBA" id="ARBA00004141"/>
    </source>
</evidence>
<gene>
    <name evidence="13" type="ORF">LOTGIDRAFT_212836</name>
</gene>
<evidence type="ECO:0000256" key="10">
    <source>
        <dbReference type="SAM" id="MobiDB-lite"/>
    </source>
</evidence>
<evidence type="ECO:0000256" key="11">
    <source>
        <dbReference type="SAM" id="Phobius"/>
    </source>
</evidence>
<dbReference type="Pfam" id="PF00005">
    <property type="entry name" value="ABC_tran"/>
    <property type="match status" value="2"/>
</dbReference>
<dbReference type="KEGG" id="lgi:LOTGIDRAFT_212836"/>
<feature type="transmembrane region" description="Helical" evidence="11">
    <location>
        <begin position="636"/>
        <end position="657"/>
    </location>
</feature>
<dbReference type="GO" id="GO:0016887">
    <property type="term" value="F:ATP hydrolysis activity"/>
    <property type="evidence" value="ECO:0007669"/>
    <property type="project" value="InterPro"/>
</dbReference>
<dbReference type="GO" id="GO:0005319">
    <property type="term" value="F:lipid transporter activity"/>
    <property type="evidence" value="ECO:0007669"/>
    <property type="project" value="TreeGrafter"/>
</dbReference>
<organism evidence="13 14">
    <name type="scientific">Lottia gigantea</name>
    <name type="common">Giant owl limpet</name>
    <dbReference type="NCBI Taxonomy" id="225164"/>
    <lineage>
        <taxon>Eukaryota</taxon>
        <taxon>Metazoa</taxon>
        <taxon>Spiralia</taxon>
        <taxon>Lophotrochozoa</taxon>
        <taxon>Mollusca</taxon>
        <taxon>Gastropoda</taxon>
        <taxon>Patellogastropoda</taxon>
        <taxon>Lottioidea</taxon>
        <taxon>Lottiidae</taxon>
        <taxon>Lottia</taxon>
    </lineage>
</organism>
<dbReference type="OMA" id="MEFIELE"/>
<dbReference type="SMART" id="SM00382">
    <property type="entry name" value="AAA"/>
    <property type="match status" value="2"/>
</dbReference>
<dbReference type="EMBL" id="KB200521">
    <property type="protein sequence ID" value="ESP01294.1"/>
    <property type="molecule type" value="Genomic_DNA"/>
</dbReference>
<dbReference type="CDD" id="cd03263">
    <property type="entry name" value="ABC_subfamily_A"/>
    <property type="match status" value="2"/>
</dbReference>
<dbReference type="InterPro" id="IPR017871">
    <property type="entry name" value="ABC_transporter-like_CS"/>
</dbReference>
<sequence length="2278" mass="257732">MGFGTQLRLLLWKNFMLRKRHPLRVIIELCWPLCLFLILVLVKTRPDLEENVPECHFDGKAMPSSGLLPFLQSYLCTYNNTCHMKVTEDETAGDVTGFNNSLLTRFVNDIETILSSNIDRNEIARALEDLSNLQKLLSMIRNGEIKLGNLLVDPDRLREQVANQSIDLSEESLDLLLNGSISLDKVNSFLLICNLTQLQAQELYDDFMAEYNSTYAFNEVSFLSYIIFQIMKLESLSYNIFQIMKLESLSYNIFQIMKLESLSYNIFQIMKLESLSYNIFQIMKLESLEFILNDYERIQNDFRNSNMTGGNGTRNLLESMGTLLCGRSQTFVNLNNADRLGGSNNFFGEIFNAYCVILAPFCQDVFVSIESNNLFSIVWRYLKPIVLGVIPYTPDTPRVQEIIRLANQTFLDISELINLADDWDRLLPQIYNYLNGPNIDFIRVRLMGDRFNLSGIPTLNRDFKICEYIGRFIYNGEDESGYDWRDSLNYTDIQLQTLKKYLQCFKFDKFIPYKDETSLTIDSVKLTSNNTLLAALVFNEIDDNTTHIKYKIRMNSDNVDSTKNIQDRYWRPGARASPTQDLKYVMFGFAFIQDMVDHAIIQVQTGEPSRIGVVLQQFPYPCYINDKFTRTISRTIPLFMVISWIYTVAMLVKGIVYEKEERLKEVMKIMGLSNGVHWLAWFINAFIMMFITVVILVLILKYGGILEYSDPTVILVFLLAFTFSTIMLCFFISTLFSKANLSAVCGAFIYFMLYLPYTFITRWEEIMTTSQKAALSLANCVPLGFGCSYISRYEEQAIGIQWSNIASSPMVDDGFNMQYCIGMMIIDGILYGILTWYIEAVFPGQFGIPKKFYFFIQKSYWFGAQYNVDSESPVEAMQLGSEPRDKSVGVGIRNLRKVYSTGKKVAVDGLSLNFYEDQITSFLGHNGAGKTTTMSILTGLFPPTEGTAYIYGKDIRTDMDDIRNSIGMCPQHNVLFDRLTVEEHIWFYASLKGCTKQQVQTEMPKIIEDVGLVNKTKEMSRNLSGGMKRKLSVAIAFVGGSKTVILDEPTAGVDPYARRAIWELLLKLRKGRTIILSTHHMDEADILGDRIAIISHGKLCCCGSSLFLKSKFGSGYYLTLVKQDGNGAVNVDDDDDEDGLKKALNDDDGLRPSTADVDEGFGESNGSTTGSLSVGRITGFVQKYVKNAQLVEDNSTELCYQLPTEAMSSGDFEALFTQLERSHHELGIDSFGLSDTSLEEVFLAVADETNVDDLTDEATRNNFRKKKKFNFLRNRRSRIEHTELVEDTDDNVSIASSTLENRVGFANSGVQKLHGWSLIFNQFLALFIKRFHHVRRSKKGFVCEIILPAGFVALAIAFSLILPPLVTEPPLELHPWLYVPKKSEPNLYMFYSNDNPRSTLANSLEQALLSKPWVGTRCMNPDVYSIDGYPCEGSSNSQYLKWTERPKMTGNLTIDSPSCDCSRGFPDCPKGAGGPTPSMSYLPTTDYLYNMTARNISDWLLAHIPSFSICFDMFIFHYRYAGISFGDINPLADVNSSQIVDIINRLSEAANGGQPIVNNSFLTDIDTLARGFLTRNVAKVWYNNKGWASSVSYMNVLNNMILRSKLPANKDPADYGITTINHPMAYNQKQFSAEAILTSVIDLIVAICVIFAMSFIPASFLIFLIEERVSDSKHMQFVSGINPTIYWISTFAWDMVNYLVPATLCVLIFLAFDQESYVSASNFPCLLALLFLYGWAIIPLMYPFSRLFSVSSSAFVTISCANVFLGVVSTLSTFIVELLEQSDKELADINTILKSVFLVLPHYCLGRGLIDMTRNQLQYDLTKQFFPDAKPSNILAWDLVGRNLFSLAMLGIFFFILNWLIEYRFFIKPRYVKESEDTNEDIDVSREKQRVLSGEADNDVLVLKNLSKVFYGARRKKLKAVDNLCVGVPRGQCFGLLGVNGAGKTTTFKMLTGDVPITGGAAHICQKSVLKEKNDVRQLMGYCPQFDALDSLLTGREHLEFYARVRGIDRSDVKQVADWAIRKLGLVQYADKSAGTYSGGNKRKLSTAISLIGNPQIIFLDEPTTGMDPKARRFLWNCITDIVKDGRSVILTSHSMEECEALCGRLVIMVNGKFKCIGSTQHLKNRFGDGYTLTIRISGQTPNMEPIKQYIMEHFSQAVLLEQHNNMVQYQLKTSSLSLAKLFSSLQSAKQEYHIEDYSVTQTTLDQVFINFAKKQTDIEETVDNELDIELREPRSNAMYDEYSLTGSTAELVRPDNFRSSIRSSDSRGSQMADVSVA</sequence>
<evidence type="ECO:0000313" key="13">
    <source>
        <dbReference type="EMBL" id="ESP01294.1"/>
    </source>
</evidence>
<dbReference type="PANTHER" id="PTHR19229:SF36">
    <property type="entry name" value="ATP-BINDING CASSETTE SUB-FAMILY A MEMBER 2"/>
    <property type="match status" value="1"/>
</dbReference>
<keyword evidence="9 11" id="KW-0472">Membrane</keyword>
<evidence type="ECO:0000256" key="7">
    <source>
        <dbReference type="ARBA" id="ARBA00022840"/>
    </source>
</evidence>
<dbReference type="GO" id="GO:0140359">
    <property type="term" value="F:ABC-type transporter activity"/>
    <property type="evidence" value="ECO:0007669"/>
    <property type="project" value="InterPro"/>
</dbReference>
<dbReference type="SUPFAM" id="SSF52540">
    <property type="entry name" value="P-loop containing nucleoside triphosphate hydrolases"/>
    <property type="match status" value="2"/>
</dbReference>
<dbReference type="CTD" id="20246388"/>
<dbReference type="GO" id="GO:0016020">
    <property type="term" value="C:membrane"/>
    <property type="evidence" value="ECO:0007669"/>
    <property type="project" value="UniProtKB-SubCell"/>
</dbReference>
<evidence type="ECO:0000259" key="12">
    <source>
        <dbReference type="PROSITE" id="PS50893"/>
    </source>
</evidence>
<evidence type="ECO:0000256" key="9">
    <source>
        <dbReference type="ARBA" id="ARBA00023136"/>
    </source>
</evidence>
<dbReference type="GO" id="GO:0005524">
    <property type="term" value="F:ATP binding"/>
    <property type="evidence" value="ECO:0007669"/>
    <property type="project" value="UniProtKB-KW"/>
</dbReference>
<keyword evidence="3" id="KW-0813">Transport</keyword>
<proteinExistence type="inferred from homology"/>
<dbReference type="OrthoDB" id="10255969at2759"/>
<feature type="transmembrane region" description="Helical" evidence="11">
    <location>
        <begin position="1844"/>
        <end position="1861"/>
    </location>
</feature>
<keyword evidence="14" id="KW-1185">Reference proteome</keyword>
<feature type="transmembrane region" description="Helical" evidence="11">
    <location>
        <begin position="1341"/>
        <end position="1362"/>
    </location>
</feature>
<feature type="transmembrane region" description="Helical" evidence="11">
    <location>
        <begin position="1685"/>
        <end position="1711"/>
    </location>
</feature>
<dbReference type="FunFam" id="3.40.50.300:FF:000264">
    <property type="entry name" value="ATP-binding cassette, sub-family A (ABC1), member 1"/>
    <property type="match status" value="1"/>
</dbReference>
<dbReference type="InterPro" id="IPR026082">
    <property type="entry name" value="ABCA"/>
</dbReference>
<feature type="region of interest" description="Disordered" evidence="10">
    <location>
        <begin position="1131"/>
        <end position="1168"/>
    </location>
</feature>
<evidence type="ECO:0000313" key="14">
    <source>
        <dbReference type="Proteomes" id="UP000030746"/>
    </source>
</evidence>
<feature type="transmembrane region" description="Helical" evidence="11">
    <location>
        <begin position="1499"/>
        <end position="1518"/>
    </location>
</feature>
<dbReference type="InterPro" id="IPR003439">
    <property type="entry name" value="ABC_transporter-like_ATP-bd"/>
</dbReference>
<feature type="compositionally biased region" description="Basic and acidic residues" evidence="10">
    <location>
        <begin position="1139"/>
        <end position="1150"/>
    </location>
</feature>
<dbReference type="PANTHER" id="PTHR19229">
    <property type="entry name" value="ATP-BINDING CASSETTE TRANSPORTER SUBFAMILY A ABCA"/>
    <property type="match status" value="1"/>
</dbReference>
<dbReference type="InterPro" id="IPR027417">
    <property type="entry name" value="P-loop_NTPase"/>
</dbReference>
<dbReference type="FunFam" id="3.40.50.300:FF:000327">
    <property type="entry name" value="ATP-binding cassette sub-family A member 3"/>
    <property type="match status" value="1"/>
</dbReference>
<feature type="transmembrane region" description="Helical" evidence="11">
    <location>
        <begin position="1754"/>
        <end position="1779"/>
    </location>
</feature>
<feature type="transmembrane region" description="Helical" evidence="11">
    <location>
        <begin position="1723"/>
        <end position="1742"/>
    </location>
</feature>
<feature type="domain" description="ABC transporter" evidence="12">
    <location>
        <begin position="890"/>
        <end position="1121"/>
    </location>
</feature>
<dbReference type="PROSITE" id="PS00211">
    <property type="entry name" value="ABC_TRANSPORTER_1"/>
    <property type="match status" value="1"/>
</dbReference>
<evidence type="ECO:0000256" key="8">
    <source>
        <dbReference type="ARBA" id="ARBA00022989"/>
    </source>
</evidence>
<dbReference type="Pfam" id="PF23321">
    <property type="entry name" value="R1_ABCA1"/>
    <property type="match status" value="1"/>
</dbReference>
<evidence type="ECO:0000256" key="3">
    <source>
        <dbReference type="ARBA" id="ARBA00022448"/>
    </source>
</evidence>
<dbReference type="InterPro" id="IPR013525">
    <property type="entry name" value="ABC2_TM"/>
</dbReference>
<evidence type="ECO:0000256" key="5">
    <source>
        <dbReference type="ARBA" id="ARBA00022737"/>
    </source>
</evidence>
<dbReference type="PROSITE" id="PS50893">
    <property type="entry name" value="ABC_TRANSPORTER_2"/>
    <property type="match status" value="2"/>
</dbReference>
<accession>V4ABB8</accession>
<dbReference type="Gene3D" id="3.40.50.300">
    <property type="entry name" value="P-loop containing nucleotide triphosphate hydrolases"/>
    <property type="match status" value="2"/>
</dbReference>
<comment type="subcellular location">
    <subcellularLocation>
        <location evidence="1">Membrane</location>
        <topology evidence="1">Multi-pass membrane protein</topology>
    </subcellularLocation>
</comment>
<comment type="similarity">
    <text evidence="2">Belongs to the ABC transporter superfamily. ABCA family.</text>
</comment>
<keyword evidence="7" id="KW-0067">ATP-binding</keyword>
<keyword evidence="6" id="KW-0547">Nucleotide-binding</keyword>
<evidence type="ECO:0000256" key="6">
    <source>
        <dbReference type="ARBA" id="ARBA00022741"/>
    </source>
</evidence>
<feature type="transmembrane region" description="Helical" evidence="11">
    <location>
        <begin position="712"/>
        <end position="732"/>
    </location>
</feature>
<evidence type="ECO:0000256" key="2">
    <source>
        <dbReference type="ARBA" id="ARBA00008869"/>
    </source>
</evidence>
<dbReference type="Proteomes" id="UP000030746">
    <property type="component" value="Unassembled WGS sequence"/>
</dbReference>
<dbReference type="GeneID" id="20246388"/>
<feature type="domain" description="ABC transporter" evidence="12">
    <location>
        <begin position="1901"/>
        <end position="2136"/>
    </location>
</feature>
<dbReference type="HOGENOM" id="CLU_000604_19_0_1"/>